<feature type="domain" description="ABC3 transporter permease C-terminal" evidence="8">
    <location>
        <begin position="709"/>
        <end position="823"/>
    </location>
</feature>
<keyword evidence="3 7" id="KW-0812">Transmembrane</keyword>
<keyword evidence="4 7" id="KW-1133">Transmembrane helix</keyword>
<keyword evidence="2" id="KW-1003">Cell membrane</keyword>
<evidence type="ECO:0000256" key="6">
    <source>
        <dbReference type="ARBA" id="ARBA00038076"/>
    </source>
</evidence>
<accession>A0A6N3ELA6</accession>
<sequence length="835" mass="93022">MRFENNNKEIIKRITNRSLRTNKVRNIFAILAIILTTFMMSSVFSIGISFVKNYGIMKTRLAGTTANISLQNPTEEQIAKIKTLDIFKNTGSKISVGNVSLDILSENKTSIQLEYHDKDNYEKQLIPALDDIKGSYPTNSNDIMISRLALELLKKSDANIGDKISIPCKINNEVIDKEFTISGIFTSYGLAEDTGYIYVSESFIKENNLSLKNNGLFSMTVKNKYKYSAEDILKSEVNLEKNQKFNYSYVVEDSSDIAISTAIVVFIIIAFIIVSGYLLIYNVLYIAVTKDINFYGRLKTLGASPKQIKRIVKGQALKLSIIGIPIGLALGAIVSFGVVPVVLGMFFEGASATAMPSDVSFSPVIFILAASFSLITVLVSCRKPAKIASSISPIEAMRYTGSTPKKQKKNRNTTNGGKLYKMAWYNVFRDKKRAVLVFLSLFMGIVTFLSVNTFIDSIKVENYINKYVPNDFELQNIGAVKGKMNNDILNNISNITGVESIDTFKLSTLRLTMNDEVLLPALKESYSRFGLGDEELNSFIENSKINPEFMNASIIGISDSTIEKIYKENKEKFDLEAFKEGKLILVDNWYYGDNYKNIKGKQKITNPTTNKSLEYDAKVVDLDTKIPSGLEAPVGIPTICMSESALENIDSNPANYLSYINVEEKYESKIKAYLEDLAKRQGLNLEAKTTKTEEFKKTSMVQRVLGGGVSLILILIGVLNFVNVMITGINIRLKELAIMESIGMTKKQIKKMLVFEGVYYAGITTLLICTLGTGIIFGISALAQNMADYAVFTFPAVPLIFLTIIIFIICLVTPSIVFKACSKQSVTERIREIEE</sequence>
<feature type="transmembrane region" description="Helical" evidence="7">
    <location>
        <begin position="752"/>
        <end position="779"/>
    </location>
</feature>
<dbReference type="EMBL" id="CACRTV010000054">
    <property type="protein sequence ID" value="VYU40845.1"/>
    <property type="molecule type" value="Genomic_DNA"/>
</dbReference>
<dbReference type="GO" id="GO:0005886">
    <property type="term" value="C:plasma membrane"/>
    <property type="evidence" value="ECO:0007669"/>
    <property type="project" value="UniProtKB-SubCell"/>
</dbReference>
<dbReference type="RefSeq" id="WP_156561533.1">
    <property type="nucleotide sequence ID" value="NZ_CACRTV010000054.1"/>
</dbReference>
<name>A0A6N3ELA6_9CLOT</name>
<feature type="domain" description="ABC3 transporter permease C-terminal" evidence="8">
    <location>
        <begin position="266"/>
        <end position="383"/>
    </location>
</feature>
<feature type="transmembrane region" description="Helical" evidence="7">
    <location>
        <begin position="319"/>
        <end position="347"/>
    </location>
</feature>
<feature type="transmembrane region" description="Helical" evidence="7">
    <location>
        <begin position="263"/>
        <end position="288"/>
    </location>
</feature>
<organism evidence="9">
    <name type="scientific">Clostridium paraputrificum</name>
    <dbReference type="NCBI Taxonomy" id="29363"/>
    <lineage>
        <taxon>Bacteria</taxon>
        <taxon>Bacillati</taxon>
        <taxon>Bacillota</taxon>
        <taxon>Clostridia</taxon>
        <taxon>Eubacteriales</taxon>
        <taxon>Clostridiaceae</taxon>
        <taxon>Clostridium</taxon>
    </lineage>
</organism>
<evidence type="ECO:0000256" key="1">
    <source>
        <dbReference type="ARBA" id="ARBA00004651"/>
    </source>
</evidence>
<dbReference type="GO" id="GO:0022857">
    <property type="term" value="F:transmembrane transporter activity"/>
    <property type="evidence" value="ECO:0007669"/>
    <property type="project" value="TreeGrafter"/>
</dbReference>
<protein>
    <submittedName>
        <fullName evidence="9">FtsX-like permease family protein</fullName>
    </submittedName>
</protein>
<reference evidence="9" key="1">
    <citation type="submission" date="2019-11" db="EMBL/GenBank/DDBJ databases">
        <authorList>
            <person name="Feng L."/>
        </authorList>
    </citation>
    <scope>NUCLEOTIDE SEQUENCE</scope>
    <source>
        <strain evidence="9">CParaputrificumLFYP93</strain>
    </source>
</reference>
<dbReference type="PANTHER" id="PTHR30572">
    <property type="entry name" value="MEMBRANE COMPONENT OF TRANSPORTER-RELATED"/>
    <property type="match status" value="1"/>
</dbReference>
<feature type="transmembrane region" description="Helical" evidence="7">
    <location>
        <begin position="434"/>
        <end position="455"/>
    </location>
</feature>
<evidence type="ECO:0000256" key="3">
    <source>
        <dbReference type="ARBA" id="ARBA00022692"/>
    </source>
</evidence>
<proteinExistence type="inferred from homology"/>
<evidence type="ECO:0000259" key="8">
    <source>
        <dbReference type="Pfam" id="PF02687"/>
    </source>
</evidence>
<evidence type="ECO:0000256" key="7">
    <source>
        <dbReference type="SAM" id="Phobius"/>
    </source>
</evidence>
<evidence type="ECO:0000256" key="5">
    <source>
        <dbReference type="ARBA" id="ARBA00023136"/>
    </source>
</evidence>
<dbReference type="AlphaFoldDB" id="A0A6N3ELA6"/>
<evidence type="ECO:0000256" key="2">
    <source>
        <dbReference type="ARBA" id="ARBA00022475"/>
    </source>
</evidence>
<dbReference type="PANTHER" id="PTHR30572:SF4">
    <property type="entry name" value="ABC TRANSPORTER PERMEASE YTRF"/>
    <property type="match status" value="1"/>
</dbReference>
<comment type="similarity">
    <text evidence="6">Belongs to the ABC-4 integral membrane protein family.</text>
</comment>
<feature type="transmembrane region" description="Helical" evidence="7">
    <location>
        <begin position="704"/>
        <end position="731"/>
    </location>
</feature>
<dbReference type="Pfam" id="PF02687">
    <property type="entry name" value="FtsX"/>
    <property type="match status" value="2"/>
</dbReference>
<feature type="transmembrane region" description="Helical" evidence="7">
    <location>
        <begin position="27"/>
        <end position="51"/>
    </location>
</feature>
<dbReference type="InterPro" id="IPR050250">
    <property type="entry name" value="Macrolide_Exporter_MacB"/>
</dbReference>
<feature type="transmembrane region" description="Helical" evidence="7">
    <location>
        <begin position="799"/>
        <end position="821"/>
    </location>
</feature>
<keyword evidence="5 7" id="KW-0472">Membrane</keyword>
<feature type="transmembrane region" description="Helical" evidence="7">
    <location>
        <begin position="359"/>
        <end position="381"/>
    </location>
</feature>
<gene>
    <name evidence="9" type="ORF">CPLFYP93_02258</name>
</gene>
<dbReference type="InterPro" id="IPR003838">
    <property type="entry name" value="ABC3_permease_C"/>
</dbReference>
<evidence type="ECO:0000256" key="4">
    <source>
        <dbReference type="ARBA" id="ARBA00022989"/>
    </source>
</evidence>
<comment type="subcellular location">
    <subcellularLocation>
        <location evidence="1">Cell membrane</location>
        <topology evidence="1">Multi-pass membrane protein</topology>
    </subcellularLocation>
</comment>
<evidence type="ECO:0000313" key="9">
    <source>
        <dbReference type="EMBL" id="VYU40845.1"/>
    </source>
</evidence>